<dbReference type="GO" id="GO:0003723">
    <property type="term" value="F:RNA binding"/>
    <property type="evidence" value="ECO:0007669"/>
    <property type="project" value="UniProtKB-UniRule"/>
</dbReference>
<organism evidence="11 12">
    <name type="scientific">Helobdella robusta</name>
    <name type="common">Californian leech</name>
    <dbReference type="NCBI Taxonomy" id="6412"/>
    <lineage>
        <taxon>Eukaryota</taxon>
        <taxon>Metazoa</taxon>
        <taxon>Spiralia</taxon>
        <taxon>Lophotrochozoa</taxon>
        <taxon>Annelida</taxon>
        <taxon>Clitellata</taxon>
        <taxon>Hirudinea</taxon>
        <taxon>Rhynchobdellida</taxon>
        <taxon>Glossiphoniidae</taxon>
        <taxon>Helobdella</taxon>
    </lineage>
</organism>
<dbReference type="PANTHER" id="PTHR11176">
    <property type="entry name" value="BOULE-RELATED"/>
    <property type="match status" value="1"/>
</dbReference>
<keyword evidence="2" id="KW-0217">Developmental protein</keyword>
<dbReference type="SUPFAM" id="SSF54928">
    <property type="entry name" value="RNA-binding domain, RBD"/>
    <property type="match status" value="1"/>
</dbReference>
<dbReference type="InterPro" id="IPR035979">
    <property type="entry name" value="RBD_domain_sf"/>
</dbReference>
<reference evidence="12" key="1">
    <citation type="submission" date="2012-12" db="EMBL/GenBank/DDBJ databases">
        <authorList>
            <person name="Hellsten U."/>
            <person name="Grimwood J."/>
            <person name="Chapman J.A."/>
            <person name="Shapiro H."/>
            <person name="Aerts A."/>
            <person name="Otillar R.P."/>
            <person name="Terry A.Y."/>
            <person name="Boore J.L."/>
            <person name="Simakov O."/>
            <person name="Marletaz F."/>
            <person name="Cho S.-J."/>
            <person name="Edsinger-Gonzales E."/>
            <person name="Havlak P."/>
            <person name="Kuo D.-H."/>
            <person name="Larsson T."/>
            <person name="Lv J."/>
            <person name="Arendt D."/>
            <person name="Savage R."/>
            <person name="Osoegawa K."/>
            <person name="de Jong P."/>
            <person name="Lindberg D.R."/>
            <person name="Seaver E.C."/>
            <person name="Weisblat D.A."/>
            <person name="Putnam N.H."/>
            <person name="Grigoriev I.V."/>
            <person name="Rokhsar D.S."/>
        </authorList>
    </citation>
    <scope>NUCLEOTIDE SEQUENCE</scope>
</reference>
<dbReference type="Gene3D" id="3.30.70.330">
    <property type="match status" value="1"/>
</dbReference>
<dbReference type="InterPro" id="IPR000504">
    <property type="entry name" value="RRM_dom"/>
</dbReference>
<protein>
    <recommendedName>
        <fullName evidence="9">RRM domain-containing protein</fullName>
    </recommendedName>
</protein>
<evidence type="ECO:0000259" key="9">
    <source>
        <dbReference type="PROSITE" id="PS50102"/>
    </source>
</evidence>
<dbReference type="eggNOG" id="KOG0118">
    <property type="taxonomic scope" value="Eukaryota"/>
</dbReference>
<dbReference type="PANTHER" id="PTHR11176:SF57">
    <property type="entry name" value="PROTEIN BOULE"/>
    <property type="match status" value="1"/>
</dbReference>
<keyword evidence="4" id="KW-0221">Differentiation</keyword>
<dbReference type="CDD" id="cd12412">
    <property type="entry name" value="RRM_DAZL_BOULE"/>
    <property type="match status" value="1"/>
</dbReference>
<gene>
    <name evidence="11" type="primary">20214347</name>
    <name evidence="10" type="ORF">HELRODRAFT_69406</name>
</gene>
<dbReference type="EMBL" id="AMQM01001755">
    <property type="status" value="NOT_ANNOTATED_CDS"/>
    <property type="molecule type" value="Genomic_DNA"/>
</dbReference>
<dbReference type="KEGG" id="hro:HELRODRAFT_69406"/>
<dbReference type="OMA" id="GQIPKFG"/>
<name>T1FZU9_HELRO</name>
<dbReference type="GO" id="GO:0006417">
    <property type="term" value="P:regulation of translation"/>
    <property type="evidence" value="ECO:0007669"/>
    <property type="project" value="UniProtKB-KW"/>
</dbReference>
<evidence type="ECO:0000256" key="4">
    <source>
        <dbReference type="ARBA" id="ARBA00022782"/>
    </source>
</evidence>
<reference evidence="11" key="3">
    <citation type="submission" date="2015-06" db="UniProtKB">
        <authorList>
            <consortium name="EnsemblMetazoa"/>
        </authorList>
    </citation>
    <scope>IDENTIFICATION</scope>
</reference>
<dbReference type="RefSeq" id="XP_009028824.1">
    <property type="nucleotide sequence ID" value="XM_009030576.1"/>
</dbReference>
<dbReference type="EnsemblMetazoa" id="HelroT69406">
    <property type="protein sequence ID" value="HelroP69406"/>
    <property type="gene ID" value="HelroG69406"/>
</dbReference>
<dbReference type="GO" id="GO:0005737">
    <property type="term" value="C:cytoplasm"/>
    <property type="evidence" value="ECO:0007669"/>
    <property type="project" value="UniProtKB-SubCell"/>
</dbReference>
<evidence type="ECO:0000256" key="5">
    <source>
        <dbReference type="ARBA" id="ARBA00022845"/>
    </source>
</evidence>
<evidence type="ECO:0000313" key="11">
    <source>
        <dbReference type="EnsemblMetazoa" id="HelroP69406"/>
    </source>
</evidence>
<dbReference type="GO" id="GO:0007283">
    <property type="term" value="P:spermatogenesis"/>
    <property type="evidence" value="ECO:0007669"/>
    <property type="project" value="UniProtKB-KW"/>
</dbReference>
<dbReference type="EMBL" id="KB097639">
    <property type="protein sequence ID" value="ESN92611.1"/>
    <property type="molecule type" value="Genomic_DNA"/>
</dbReference>
<dbReference type="OrthoDB" id="762982at2759"/>
<dbReference type="Pfam" id="PF00076">
    <property type="entry name" value="RRM_1"/>
    <property type="match status" value="1"/>
</dbReference>
<dbReference type="GO" id="GO:0030154">
    <property type="term" value="P:cell differentiation"/>
    <property type="evidence" value="ECO:0007669"/>
    <property type="project" value="UniProtKB-KW"/>
</dbReference>
<dbReference type="InterPro" id="IPR012677">
    <property type="entry name" value="Nucleotide-bd_a/b_plait_sf"/>
</dbReference>
<keyword evidence="5" id="KW-0810">Translation regulation</keyword>
<sequence>MKTSRESSLCLTPTPASTGGQIPKFGTLIPNRVFVGGISSDTSENELKFFFSAYGPVKDCKIILDRGGISKSYGFVTFENQEDAERILKKEFENLIFKERKLNVGPAIRKQQAFTKLCGQLK</sequence>
<dbReference type="GO" id="GO:0051321">
    <property type="term" value="P:meiotic cell cycle"/>
    <property type="evidence" value="ECO:0007669"/>
    <property type="project" value="UniProtKB-ARBA"/>
</dbReference>
<dbReference type="PROSITE" id="PS50102">
    <property type="entry name" value="RRM"/>
    <property type="match status" value="1"/>
</dbReference>
<dbReference type="Proteomes" id="UP000015101">
    <property type="component" value="Unassembled WGS sequence"/>
</dbReference>
<dbReference type="FunFam" id="3.30.70.330:FF:000167">
    <property type="entry name" value="protein boule-like isoform X1"/>
    <property type="match status" value="1"/>
</dbReference>
<keyword evidence="6" id="KW-0744">Spermatogenesis</keyword>
<dbReference type="InterPro" id="IPR034988">
    <property type="entry name" value="DAZ_BOULE_RRM"/>
</dbReference>
<keyword evidence="7 8" id="KW-0694">RNA-binding</keyword>
<feature type="domain" description="RRM" evidence="9">
    <location>
        <begin position="31"/>
        <end position="109"/>
    </location>
</feature>
<reference evidence="10 12" key="2">
    <citation type="journal article" date="2013" name="Nature">
        <title>Insights into bilaterian evolution from three spiralian genomes.</title>
        <authorList>
            <person name="Simakov O."/>
            <person name="Marletaz F."/>
            <person name="Cho S.J."/>
            <person name="Edsinger-Gonzales E."/>
            <person name="Havlak P."/>
            <person name="Hellsten U."/>
            <person name="Kuo D.H."/>
            <person name="Larsson T."/>
            <person name="Lv J."/>
            <person name="Arendt D."/>
            <person name="Savage R."/>
            <person name="Osoegawa K."/>
            <person name="de Jong P."/>
            <person name="Grimwood J."/>
            <person name="Chapman J.A."/>
            <person name="Shapiro H."/>
            <person name="Aerts A."/>
            <person name="Otillar R.P."/>
            <person name="Terry A.Y."/>
            <person name="Boore J.L."/>
            <person name="Grigoriev I.V."/>
            <person name="Lindberg D.R."/>
            <person name="Seaver E.C."/>
            <person name="Weisblat D.A."/>
            <person name="Putnam N.H."/>
            <person name="Rokhsar D.S."/>
        </authorList>
    </citation>
    <scope>NUCLEOTIDE SEQUENCE</scope>
</reference>
<evidence type="ECO:0000313" key="10">
    <source>
        <dbReference type="EMBL" id="ESN92611.1"/>
    </source>
</evidence>
<dbReference type="CTD" id="20214347"/>
<evidence type="ECO:0000256" key="2">
    <source>
        <dbReference type="ARBA" id="ARBA00022473"/>
    </source>
</evidence>
<evidence type="ECO:0000313" key="12">
    <source>
        <dbReference type="Proteomes" id="UP000015101"/>
    </source>
</evidence>
<dbReference type="HOGENOM" id="CLU_165172_0_0_1"/>
<evidence type="ECO:0000256" key="8">
    <source>
        <dbReference type="PROSITE-ProRule" id="PRU00176"/>
    </source>
</evidence>
<proteinExistence type="predicted"/>
<keyword evidence="3" id="KW-0963">Cytoplasm</keyword>
<dbReference type="AlphaFoldDB" id="T1FZU9"/>
<dbReference type="STRING" id="6412.T1FZU9"/>
<evidence type="ECO:0000256" key="6">
    <source>
        <dbReference type="ARBA" id="ARBA00022871"/>
    </source>
</evidence>
<dbReference type="GeneID" id="20214347"/>
<evidence type="ECO:0000256" key="7">
    <source>
        <dbReference type="ARBA" id="ARBA00022884"/>
    </source>
</evidence>
<comment type="subcellular location">
    <subcellularLocation>
        <location evidence="1">Cytoplasm</location>
    </subcellularLocation>
</comment>
<dbReference type="SMART" id="SM00360">
    <property type="entry name" value="RRM"/>
    <property type="match status" value="1"/>
</dbReference>
<accession>T1FZU9</accession>
<keyword evidence="12" id="KW-1185">Reference proteome</keyword>
<dbReference type="InParanoid" id="T1FZU9"/>
<evidence type="ECO:0000256" key="1">
    <source>
        <dbReference type="ARBA" id="ARBA00004496"/>
    </source>
</evidence>
<evidence type="ECO:0000256" key="3">
    <source>
        <dbReference type="ARBA" id="ARBA00022490"/>
    </source>
</evidence>